<evidence type="ECO:0000313" key="1">
    <source>
        <dbReference type="EMBL" id="GAA3824780.1"/>
    </source>
</evidence>
<proteinExistence type="predicted"/>
<evidence type="ECO:0000313" key="2">
    <source>
        <dbReference type="Proteomes" id="UP001501624"/>
    </source>
</evidence>
<accession>A0ABP7IQZ8</accession>
<comment type="caution">
    <text evidence="1">The sequence shown here is derived from an EMBL/GenBank/DDBJ whole genome shotgun (WGS) entry which is preliminary data.</text>
</comment>
<dbReference type="RefSeq" id="WP_237339316.1">
    <property type="nucleotide sequence ID" value="NZ_BAABCM010000007.1"/>
</dbReference>
<name>A0ABP7IQZ8_9PSEU</name>
<protein>
    <submittedName>
        <fullName evidence="1">DUF4097 family beta strand repeat-containing protein</fullName>
    </submittedName>
</protein>
<organism evidence="1 2">
    <name type="scientific">Amycolatopsis tucumanensis</name>
    <dbReference type="NCBI Taxonomy" id="401106"/>
    <lineage>
        <taxon>Bacteria</taxon>
        <taxon>Bacillati</taxon>
        <taxon>Actinomycetota</taxon>
        <taxon>Actinomycetes</taxon>
        <taxon>Pseudonocardiales</taxon>
        <taxon>Pseudonocardiaceae</taxon>
        <taxon>Amycolatopsis</taxon>
    </lineage>
</organism>
<dbReference type="EMBL" id="BAABCM010000007">
    <property type="protein sequence ID" value="GAA3824780.1"/>
    <property type="molecule type" value="Genomic_DNA"/>
</dbReference>
<reference evidence="2" key="1">
    <citation type="journal article" date="2019" name="Int. J. Syst. Evol. Microbiol.">
        <title>The Global Catalogue of Microorganisms (GCM) 10K type strain sequencing project: providing services to taxonomists for standard genome sequencing and annotation.</title>
        <authorList>
            <consortium name="The Broad Institute Genomics Platform"/>
            <consortium name="The Broad Institute Genome Sequencing Center for Infectious Disease"/>
            <person name="Wu L."/>
            <person name="Ma J."/>
        </authorList>
    </citation>
    <scope>NUCLEOTIDE SEQUENCE [LARGE SCALE GENOMIC DNA]</scope>
    <source>
        <strain evidence="2">JCM 17017</strain>
    </source>
</reference>
<keyword evidence="2" id="KW-1185">Reference proteome</keyword>
<dbReference type="Proteomes" id="UP001501624">
    <property type="component" value="Unassembled WGS sequence"/>
</dbReference>
<sequence length="278" mass="28623">MITFATPEPITAGLMTAGARVRIAASERPDTVVRVEPVDHANQSHVKVAQRTEVAFADGHLSVKTRKPGHRDGSVVVTIELPAGSRLVLHSTWTDVRADGRFGDCELNLGSGHVQLDHIAALRGNLAAGSVAITRIAGPADVDGGAAALRIGEAGGAVRYQGSTGTVWIGHAKSGVDLGSAKGSFHIDRADGGVVAKAGDCPIRIGRLARGVAELANASGGIEVGIGDRTAVSVDARSTKGTVRNSLPARENSAGFDDQVSLHARTRLGDIVVHRAAV</sequence>
<gene>
    <name evidence="1" type="ORF">GCM10022380_49450</name>
</gene>